<evidence type="ECO:0000313" key="11">
    <source>
        <dbReference type="Proteomes" id="UP000270524"/>
    </source>
</evidence>
<organism evidence="9 11">
    <name type="scientific">Pseudomonas cannabina</name>
    <dbReference type="NCBI Taxonomy" id="86840"/>
    <lineage>
        <taxon>Bacteria</taxon>
        <taxon>Pseudomonadati</taxon>
        <taxon>Pseudomonadota</taxon>
        <taxon>Gammaproteobacteria</taxon>
        <taxon>Pseudomonadales</taxon>
        <taxon>Pseudomonadaceae</taxon>
        <taxon>Pseudomonas</taxon>
    </lineage>
</organism>
<comment type="caution">
    <text evidence="9">The sequence shown here is derived from an EMBL/GenBank/DDBJ whole genome shotgun (WGS) entry which is preliminary data.</text>
</comment>
<evidence type="ECO:0000259" key="7">
    <source>
        <dbReference type="PROSITE" id="PS52053"/>
    </source>
</evidence>
<dbReference type="SUPFAM" id="SSF52047">
    <property type="entry name" value="RNI-like"/>
    <property type="match status" value="1"/>
</dbReference>
<keyword evidence="6" id="KW-0833">Ubl conjugation pathway</keyword>
<keyword evidence="3" id="KW-0433">Leucine-rich repeat</keyword>
<dbReference type="Proteomes" id="UP000270524">
    <property type="component" value="Unassembled WGS sequence"/>
</dbReference>
<feature type="active site" description="Glycyl thioester intermediate" evidence="6">
    <location>
        <position position="1809"/>
    </location>
</feature>
<keyword evidence="4" id="KW-0677">Repeat</keyword>
<dbReference type="EMBL" id="RBPJ01000135">
    <property type="protein sequence ID" value="RMN96942.1"/>
    <property type="molecule type" value="Genomic_DNA"/>
</dbReference>
<keyword evidence="6" id="KW-0808">Transferase</keyword>
<sequence>MNLERKLRRLFTNDKALLMLDSLQSDSAPTNAHVHHIKNKTPDWLLQAGPAVHASLRKFSGHAPQWLKDARTSSPAQLDELQRLYAEHRRNEQAVGPTLDRLSTLEDFAKPLLTAAIKERFKLDIDVGNTWLFHASRATVASSFETASRDPIAQANTALKAANQTLLAAALQNFEAWETASGAMDSDAGIKAEVFSSFEVIGNYIGGKSVPIVPTAFAALCRELDLGGRYQAHLKSVFSTPSTPEETSGAAASRLRNDFMQLESSSIRLQLHIAALQGLVSEPLQTALLQVLDGRQDVRLDNRPVNCSVLCLGDVELNGLVVIGKDRDTATGLEKIVVYIPEDPIAPLKEYASVAVFINSLRDRMFVKGYLNFFKRFIPARHRNAVLAQLFERLHPKVMKGGIFERQWLEREEDRNARLHLRETPLNGPLLDELYDRKQAVLRDDALFQGVPTADEDQKTFDERVQYFKSKALDVLNIASFVVPVLGELMLAVTAVQLIHEVYEGVESWAKDEKQQALTYLFDVVENIALMSALGAATAGGAGIPALHVPEFARDLKLVELPDGTTRLWKPDLTPFAHDIVLPASLQPDAAGLYTWQGKQWLPIEGRIYSVKPGKTGDGYRMEHPTRADSYQPALRHNGAGAWLHELDQPLDMEGLTLFRRLGYSSEAFSDTTARHLLNVSNTSEAAMRQALADQVRPPALLEDSAQRFRLDQEIDRFIGQMAANDPNASAALQLELLSQDHRWPGNRALTLVDAEGNILQTFPPAHETVTRDSLITIRVDQPDALRQALEKLSNLEIRTLLDEEFGAGQPSVSARLTTLRATLSARAKANRAWLFESRYHALNAADADGAQALQNAFPGLPPAVVQELVGHATPVERAQLITERRVPLRIAEEASVYLQHIRLARAYEGLYLTSVSSADTDCLALHSLEALPQWPSQVRLEVHNRFFGGLLIDSIGPQDAPIRKVLIKDGNRYEARDADDHHLHGLDDLYSSVLHALPDAERNQLGFPHTGQGQALAALVQNNPLPRQDLAPLLKMRAIKPGSRSPMRLADGRLGYPLSGRGEVDWHMTDESLLDKIRILELEDAFPEDILSRLRQTGWNNREIDQRLNTLLGEQLDLRASLTAWTDEVIAMSPMSQAHIDSRERISEAIWSHWRLNNLPEIGRTVEPLRLQYVSLTDFPRYLPDFVYARVTGLHLENISIEPRLYPGAAVAQPVDVNLPRQLTNTFELGHFLQRFPNARSLHLISEPSAGLDPQSSVFLNLLQWVSNMLPQLNELGLINQGIFLDQMQMNHLRNMPNLRTLDLSGNRVVSMMPMNLEWLHLDRLVLERVGMHRWPNWLTDMIPNNIRELSVAHNNLTELPGWILDNPPSTGNQTLIDLRGNSLSRHSAIHARINESVSGSCFRFVMDTPLAVQAAVNLQLQQGAELITALDEWSNASSSSSIQSEQTIAARRQIGAVLINHWRTFSLGQIHNPLRFADIALVDFPRNLPEFFYRQVRHLQLNRMTGTAADLDQLLRPMTELSSLEMNGHVTPLDPLPPALLELRALRSLSLNDQGLLLDQQHIDFLSRLPRLERLELENNRLGAINSLSGLRNTGLTWLSLNNVEMSEWPAWLDDLVPGQLTTLLLESNLIHELPENVLANPDSQSHTEISLMDNPLSEETMRRARMSERYGHAYTFDMDVSPELAQEWRENADADDSISDYLSDGSRASTPDSVTVEPWLDDANPFSGERRQIWEQLEAGEHADDLLELISSLRHSADYRNTANRAAFQERVWRVLAAVNQDPQLRMTLNAIAEEPVRLLRDNITCLDGVLLEFNQIEILVFTRQTVQDVVPERRGAALYRLTTQLYRLSELDAAAREQAGNRDEAEVRLAYRTHWASALELPVPPGGMLFEAHAALRPGELDTALLRVQTGEQGEPFLSFAAQQDYWVSYLREAHPGRFEALERVYRTDLTQLTDEFEQRNINLDSPEYEARIREFEARFKDQQATLIRELTTAEGLEQR</sequence>
<gene>
    <name evidence="9" type="ORF">ALQ51_05402</name>
    <name evidence="8" type="ORF">ALQ53_03762</name>
</gene>
<name>A0A3M3Q276_PSECA</name>
<dbReference type="PANTHER" id="PTHR45752:SF187">
    <property type="entry name" value="LEUCINE-RICH REPEAT AND IQ DOMAIN-CONTAINING PROTEIN 4"/>
    <property type="match status" value="1"/>
</dbReference>
<dbReference type="PANTHER" id="PTHR45752">
    <property type="entry name" value="LEUCINE-RICH REPEAT-CONTAINING"/>
    <property type="match status" value="1"/>
</dbReference>
<dbReference type="PROSITE" id="PS51450">
    <property type="entry name" value="LRR"/>
    <property type="match status" value="1"/>
</dbReference>
<evidence type="ECO:0000313" key="10">
    <source>
        <dbReference type="Proteomes" id="UP000269335"/>
    </source>
</evidence>
<dbReference type="GO" id="GO:0005576">
    <property type="term" value="C:extracellular region"/>
    <property type="evidence" value="ECO:0007669"/>
    <property type="project" value="UniProtKB-UniRule"/>
</dbReference>
<dbReference type="Gene3D" id="3.80.10.10">
    <property type="entry name" value="Ribonuclease Inhibitor"/>
    <property type="match status" value="2"/>
</dbReference>
<dbReference type="SMART" id="SM00364">
    <property type="entry name" value="LRR_BAC"/>
    <property type="match status" value="3"/>
</dbReference>
<keyword evidence="6" id="KW-0964">Secreted</keyword>
<evidence type="ECO:0000256" key="6">
    <source>
        <dbReference type="PROSITE-ProRule" id="PRU01398"/>
    </source>
</evidence>
<protein>
    <recommendedName>
        <fullName evidence="2">RING-type E3 ubiquitin transferase</fullName>
        <ecNumber evidence="2">2.3.2.27</ecNumber>
    </recommendedName>
</protein>
<keyword evidence="6" id="KW-1035">Host cytoplasm</keyword>
<dbReference type="InterPro" id="IPR001611">
    <property type="entry name" value="Leu-rich_rpt"/>
</dbReference>
<dbReference type="PROSITE" id="PS52053">
    <property type="entry name" value="NEL"/>
    <property type="match status" value="1"/>
</dbReference>
<evidence type="ECO:0000313" key="8">
    <source>
        <dbReference type="EMBL" id="RMN78371.1"/>
    </source>
</evidence>
<evidence type="ECO:0000256" key="4">
    <source>
        <dbReference type="ARBA" id="ARBA00022737"/>
    </source>
</evidence>
<dbReference type="Proteomes" id="UP000269335">
    <property type="component" value="Unassembled WGS sequence"/>
</dbReference>
<proteinExistence type="inferred from homology"/>
<dbReference type="Pfam" id="PF14496">
    <property type="entry name" value="NEL"/>
    <property type="match status" value="1"/>
</dbReference>
<dbReference type="InterPro" id="IPR050715">
    <property type="entry name" value="LRR-SigEffector_domain"/>
</dbReference>
<evidence type="ECO:0000256" key="5">
    <source>
        <dbReference type="ARBA" id="ARBA00023026"/>
    </source>
</evidence>
<dbReference type="InterPro" id="IPR032675">
    <property type="entry name" value="LRR_dom_sf"/>
</dbReference>
<comment type="catalytic activity">
    <reaction evidence="1">
        <text>S-ubiquitinyl-[E2 ubiquitin-conjugating enzyme]-L-cysteine + [acceptor protein]-L-lysine = [E2 ubiquitin-conjugating enzyme]-L-cysteine + N(6)-ubiquitinyl-[acceptor protein]-L-lysine.</text>
        <dbReference type="EC" id="2.3.2.27"/>
    </reaction>
</comment>
<dbReference type="GO" id="GO:0061630">
    <property type="term" value="F:ubiquitin protein ligase activity"/>
    <property type="evidence" value="ECO:0007669"/>
    <property type="project" value="UniProtKB-EC"/>
</dbReference>
<dbReference type="Gene3D" id="1.20.1270.130">
    <property type="entry name" value="Shigella T3SS effector IpaH domain"/>
    <property type="match status" value="1"/>
</dbReference>
<dbReference type="EC" id="2.3.2.27" evidence="2"/>
<comment type="similarity">
    <text evidence="6">Belongs to the LRR-containing bacterial E3 ligase family.</text>
</comment>
<accession>A0A3M3Q276</accession>
<dbReference type="InterPro" id="IPR029487">
    <property type="entry name" value="NEL_dom"/>
</dbReference>
<dbReference type="InterPro" id="IPR003591">
    <property type="entry name" value="Leu-rich_rpt_typical-subtyp"/>
</dbReference>
<evidence type="ECO:0000256" key="1">
    <source>
        <dbReference type="ARBA" id="ARBA00000900"/>
    </source>
</evidence>
<keyword evidence="5" id="KW-0843">Virulence</keyword>
<keyword evidence="6" id="KW-0832">Ubl conjugation</keyword>
<dbReference type="GO" id="GO:0016567">
    <property type="term" value="P:protein ubiquitination"/>
    <property type="evidence" value="ECO:0007669"/>
    <property type="project" value="InterPro"/>
</dbReference>
<evidence type="ECO:0000256" key="2">
    <source>
        <dbReference type="ARBA" id="ARBA00012483"/>
    </source>
</evidence>
<dbReference type="SMART" id="SM00369">
    <property type="entry name" value="LRR_TYP"/>
    <property type="match status" value="4"/>
</dbReference>
<dbReference type="Gene3D" id="1.20.58.360">
    <property type="entry name" value="Shigella T3SS effector IpaH defines"/>
    <property type="match status" value="1"/>
</dbReference>
<comment type="PTM">
    <text evidence="6">Ubiquitinated in the presence of host E1 ubiquitin-activating enzyme, E2 ubiquitin-conjugating enzyme and ubiquitin.</text>
</comment>
<evidence type="ECO:0000256" key="3">
    <source>
        <dbReference type="ARBA" id="ARBA00022614"/>
    </source>
</evidence>
<evidence type="ECO:0000313" key="9">
    <source>
        <dbReference type="EMBL" id="RMN96942.1"/>
    </source>
</evidence>
<dbReference type="SUPFAM" id="SSF52058">
    <property type="entry name" value="L domain-like"/>
    <property type="match status" value="1"/>
</dbReference>
<reference evidence="10 11" key="1">
    <citation type="submission" date="2018-08" db="EMBL/GenBank/DDBJ databases">
        <title>Recombination of ecologically and evolutionarily significant loci maintains genetic cohesion in the Pseudomonas syringae species complex.</title>
        <authorList>
            <person name="Dillon M."/>
            <person name="Thakur S."/>
            <person name="Almeida R.N.D."/>
            <person name="Weir B.S."/>
            <person name="Guttman D.S."/>
        </authorList>
    </citation>
    <scope>NUCLEOTIDE SEQUENCE [LARGE SCALE GENOMIC DNA]</scope>
    <source>
        <strain evidence="8 10">ICMP 15201</strain>
        <strain evidence="9 11">ICMP 15203</strain>
    </source>
</reference>
<feature type="domain" description="NEL" evidence="7">
    <location>
        <begin position="1714"/>
        <end position="2004"/>
    </location>
</feature>
<dbReference type="EMBL" id="RBPH01000208">
    <property type="protein sequence ID" value="RMN78371.1"/>
    <property type="molecule type" value="Genomic_DNA"/>
</dbReference>
<dbReference type="Pfam" id="PF20178">
    <property type="entry name" value="ToxA_N"/>
    <property type="match status" value="1"/>
</dbReference>
<dbReference type="InterPro" id="IPR046673">
    <property type="entry name" value="ToxA_N"/>
</dbReference>